<reference evidence="2 3" key="1">
    <citation type="submission" date="2016-09" db="EMBL/GenBank/DDBJ databases">
        <authorList>
            <person name="Capua I."/>
            <person name="De Benedictis P."/>
            <person name="Joannis T."/>
            <person name="Lombin L.H."/>
            <person name="Cattoli G."/>
        </authorList>
    </citation>
    <scope>NUCLEOTIDE SEQUENCE [LARGE SCALE GENOMIC DNA]</scope>
    <source>
        <strain evidence="2 3">IMI 309357</strain>
    </source>
</reference>
<evidence type="ECO:0000256" key="1">
    <source>
        <dbReference type="SAM" id="MobiDB-lite"/>
    </source>
</evidence>
<evidence type="ECO:0000313" key="2">
    <source>
        <dbReference type="EMBL" id="OHE94243.1"/>
    </source>
</evidence>
<dbReference type="AlphaFoldDB" id="A0A1G4AYT7"/>
<protein>
    <submittedName>
        <fullName evidence="2">Uncharacterized protein</fullName>
    </submittedName>
</protein>
<accession>A0A1G4AYT7</accession>
<keyword evidence="3" id="KW-1185">Reference proteome</keyword>
<dbReference type="EMBL" id="MJBS01000103">
    <property type="protein sequence ID" value="OHE94243.1"/>
    <property type="molecule type" value="Genomic_DNA"/>
</dbReference>
<organism evidence="2 3">
    <name type="scientific">Colletotrichum orchidophilum</name>
    <dbReference type="NCBI Taxonomy" id="1209926"/>
    <lineage>
        <taxon>Eukaryota</taxon>
        <taxon>Fungi</taxon>
        <taxon>Dikarya</taxon>
        <taxon>Ascomycota</taxon>
        <taxon>Pezizomycotina</taxon>
        <taxon>Sordariomycetes</taxon>
        <taxon>Hypocreomycetidae</taxon>
        <taxon>Glomerellales</taxon>
        <taxon>Glomerellaceae</taxon>
        <taxon>Colletotrichum</taxon>
    </lineage>
</organism>
<sequence length="84" mass="9080">NPAGPGEERRGNSRPGHEFPPAVASCARVVITSPRRIHDKCHRRIPSLEPPSLQTYTSPLASFSSSADAHVSAHSRKHLAHIAL</sequence>
<feature type="non-terminal residue" evidence="2">
    <location>
        <position position="1"/>
    </location>
</feature>
<evidence type="ECO:0000313" key="3">
    <source>
        <dbReference type="Proteomes" id="UP000176998"/>
    </source>
</evidence>
<gene>
    <name evidence="2" type="ORF">CORC01_10403</name>
</gene>
<comment type="caution">
    <text evidence="2">The sequence shown here is derived from an EMBL/GenBank/DDBJ whole genome shotgun (WGS) entry which is preliminary data.</text>
</comment>
<dbReference type="Proteomes" id="UP000176998">
    <property type="component" value="Unassembled WGS sequence"/>
</dbReference>
<name>A0A1G4AYT7_9PEZI</name>
<feature type="compositionally biased region" description="Basic and acidic residues" evidence="1">
    <location>
        <begin position="1"/>
        <end position="17"/>
    </location>
</feature>
<feature type="region of interest" description="Disordered" evidence="1">
    <location>
        <begin position="1"/>
        <end position="20"/>
    </location>
</feature>
<proteinExistence type="predicted"/>
<dbReference type="GeneID" id="34563541"/>
<dbReference type="RefSeq" id="XP_022471406.1">
    <property type="nucleotide sequence ID" value="XM_022622031.1"/>
</dbReference>